<dbReference type="InterPro" id="IPR047115">
    <property type="entry name" value="ARSB"/>
</dbReference>
<dbReference type="InterPro" id="IPR000917">
    <property type="entry name" value="Sulfatase_N"/>
</dbReference>
<gene>
    <name evidence="10" type="ORF">V1264_017793</name>
</gene>
<keyword evidence="4" id="KW-0378">Hydrolase</keyword>
<evidence type="ECO:0000256" key="4">
    <source>
        <dbReference type="ARBA" id="ARBA00022801"/>
    </source>
</evidence>
<keyword evidence="6" id="KW-0325">Glycoprotein</keyword>
<dbReference type="PANTHER" id="PTHR10342:SF274">
    <property type="entry name" value="ARYLSULFATASE B"/>
    <property type="match status" value="1"/>
</dbReference>
<name>A0AAN9GFJ3_9CAEN</name>
<evidence type="ECO:0000256" key="1">
    <source>
        <dbReference type="ARBA" id="ARBA00001913"/>
    </source>
</evidence>
<organism evidence="10 11">
    <name type="scientific">Littorina saxatilis</name>
    <dbReference type="NCBI Taxonomy" id="31220"/>
    <lineage>
        <taxon>Eukaryota</taxon>
        <taxon>Metazoa</taxon>
        <taxon>Spiralia</taxon>
        <taxon>Lophotrochozoa</taxon>
        <taxon>Mollusca</taxon>
        <taxon>Gastropoda</taxon>
        <taxon>Caenogastropoda</taxon>
        <taxon>Littorinimorpha</taxon>
        <taxon>Littorinoidea</taxon>
        <taxon>Littorinidae</taxon>
        <taxon>Littorina</taxon>
    </lineage>
</organism>
<evidence type="ECO:0000256" key="8">
    <source>
        <dbReference type="SAM" id="SignalP"/>
    </source>
</evidence>
<dbReference type="PANTHER" id="PTHR10342">
    <property type="entry name" value="ARYLSULFATASE"/>
    <property type="match status" value="1"/>
</dbReference>
<dbReference type="PROSITE" id="PS51257">
    <property type="entry name" value="PROKAR_LIPOPROTEIN"/>
    <property type="match status" value="1"/>
</dbReference>
<evidence type="ECO:0000256" key="6">
    <source>
        <dbReference type="ARBA" id="ARBA00023180"/>
    </source>
</evidence>
<dbReference type="Gene3D" id="3.30.1120.10">
    <property type="match status" value="1"/>
</dbReference>
<reference evidence="10 11" key="1">
    <citation type="submission" date="2024-02" db="EMBL/GenBank/DDBJ databases">
        <title>Chromosome-scale genome assembly of the rough periwinkle Littorina saxatilis.</title>
        <authorList>
            <person name="De Jode A."/>
            <person name="Faria R."/>
            <person name="Formenti G."/>
            <person name="Sims Y."/>
            <person name="Smith T.P."/>
            <person name="Tracey A."/>
            <person name="Wood J.M.D."/>
            <person name="Zagrodzka Z.B."/>
            <person name="Johannesson K."/>
            <person name="Butlin R.K."/>
            <person name="Leder E.H."/>
        </authorList>
    </citation>
    <scope>NUCLEOTIDE SEQUENCE [LARGE SCALE GENOMIC DNA]</scope>
    <source>
        <strain evidence="10">Snail1</strain>
        <tissue evidence="10">Muscle</tissue>
    </source>
</reference>
<accession>A0AAN9GFJ3</accession>
<dbReference type="GO" id="GO:0046872">
    <property type="term" value="F:metal ion binding"/>
    <property type="evidence" value="ECO:0007669"/>
    <property type="project" value="UniProtKB-KW"/>
</dbReference>
<dbReference type="AlphaFoldDB" id="A0AAN9GFJ3"/>
<comment type="similarity">
    <text evidence="2">Belongs to the sulfatase family.</text>
</comment>
<dbReference type="EMBL" id="JBAMIC010000007">
    <property type="protein sequence ID" value="KAK7106547.1"/>
    <property type="molecule type" value="Genomic_DNA"/>
</dbReference>
<proteinExistence type="inferred from homology"/>
<evidence type="ECO:0000256" key="3">
    <source>
        <dbReference type="ARBA" id="ARBA00022723"/>
    </source>
</evidence>
<evidence type="ECO:0000256" key="7">
    <source>
        <dbReference type="SAM" id="MobiDB-lite"/>
    </source>
</evidence>
<evidence type="ECO:0000259" key="9">
    <source>
        <dbReference type="Pfam" id="PF00884"/>
    </source>
</evidence>
<keyword evidence="5" id="KW-0106">Calcium</keyword>
<evidence type="ECO:0000256" key="2">
    <source>
        <dbReference type="ARBA" id="ARBA00008779"/>
    </source>
</evidence>
<feature type="signal peptide" evidence="8">
    <location>
        <begin position="1"/>
        <end position="26"/>
    </location>
</feature>
<comment type="caution">
    <text evidence="10">The sequence shown here is derived from an EMBL/GenBank/DDBJ whole genome shotgun (WGS) entry which is preliminary data.</text>
</comment>
<dbReference type="Gene3D" id="3.40.720.10">
    <property type="entry name" value="Alkaline Phosphatase, subunit A"/>
    <property type="match status" value="1"/>
</dbReference>
<dbReference type="GO" id="GO:0008484">
    <property type="term" value="F:sulfuric ester hydrolase activity"/>
    <property type="evidence" value="ECO:0007669"/>
    <property type="project" value="InterPro"/>
</dbReference>
<dbReference type="CDD" id="cd16029">
    <property type="entry name" value="4-S"/>
    <property type="match status" value="1"/>
</dbReference>
<dbReference type="InterPro" id="IPR017850">
    <property type="entry name" value="Alkaline_phosphatase_core_sf"/>
</dbReference>
<sequence length="495" mass="55331">MATQQRHVSLGLALLVVCSCLHVCVSADSRPHILLIFADDLGWGDVGFRDPDMVTPHIDRLAREGVNMGSSYMQQVCTPSRAAFLTGKYPFKMGLQHSVFSALRNNSMPTDVSILPEHLKELGYATHYVGKWHLGFCSKKMTPTYRGFDSFYGMYNGKGGYFDHLSKWKGYDMHEDKGKRPEDYTIAWKDQGVYSTNLFTDKTVQILREHDKTTPVFITLSYQAVHGPLEVPEHYVTNHCSHVTVDKKRKLHCAMTAAMDEGIGNVTSALDTLGYSDNLITLFVSDNGGPIKEGSSNWPLRGSKITLWEGGTRVVSILHSKKHLPDAPYQWDGLMHAIDWYPTLMKAAGYNQPITGIDGVDNWQPIVSQGASKRTEFVYNIDDVKKFSALRDGKYKLIANKAGSPDGWYYPPTGAPPKPETPRKYPQYMLFDLEGDPSEENDLSGNRDLEDTLTAMKDKLQAYKDQVIPTREAPKVASGKPKHHGGAWVSGWCDA</sequence>
<dbReference type="SUPFAM" id="SSF53649">
    <property type="entry name" value="Alkaline phosphatase-like"/>
    <property type="match status" value="1"/>
</dbReference>
<keyword evidence="11" id="KW-1185">Reference proteome</keyword>
<feature type="region of interest" description="Disordered" evidence="7">
    <location>
        <begin position="472"/>
        <end position="495"/>
    </location>
</feature>
<keyword evidence="3" id="KW-0479">Metal-binding</keyword>
<keyword evidence="8" id="KW-0732">Signal</keyword>
<evidence type="ECO:0000256" key="5">
    <source>
        <dbReference type="ARBA" id="ARBA00022837"/>
    </source>
</evidence>
<feature type="chain" id="PRO_5042894389" description="Sulfatase N-terminal domain-containing protein" evidence="8">
    <location>
        <begin position="27"/>
        <end position="495"/>
    </location>
</feature>
<dbReference type="PROSITE" id="PS00149">
    <property type="entry name" value="SULFATASE_2"/>
    <property type="match status" value="1"/>
</dbReference>
<dbReference type="InterPro" id="IPR024607">
    <property type="entry name" value="Sulfatase_CS"/>
</dbReference>
<protein>
    <recommendedName>
        <fullName evidence="9">Sulfatase N-terminal domain-containing protein</fullName>
    </recommendedName>
</protein>
<evidence type="ECO:0000313" key="11">
    <source>
        <dbReference type="Proteomes" id="UP001374579"/>
    </source>
</evidence>
<evidence type="ECO:0000313" key="10">
    <source>
        <dbReference type="EMBL" id="KAK7106547.1"/>
    </source>
</evidence>
<dbReference type="Pfam" id="PF00884">
    <property type="entry name" value="Sulfatase"/>
    <property type="match status" value="1"/>
</dbReference>
<feature type="domain" description="Sulfatase N-terminal" evidence="9">
    <location>
        <begin position="31"/>
        <end position="350"/>
    </location>
</feature>
<dbReference type="Proteomes" id="UP001374579">
    <property type="component" value="Unassembled WGS sequence"/>
</dbReference>
<comment type="cofactor">
    <cofactor evidence="1">
        <name>Ca(2+)</name>
        <dbReference type="ChEBI" id="CHEBI:29108"/>
    </cofactor>
</comment>